<evidence type="ECO:0008006" key="4">
    <source>
        <dbReference type="Google" id="ProtNLM"/>
    </source>
</evidence>
<protein>
    <recommendedName>
        <fullName evidence="4">ABC transporter permease</fullName>
    </recommendedName>
</protein>
<proteinExistence type="predicted"/>
<dbReference type="RefSeq" id="WP_407883605.1">
    <property type="nucleotide sequence ID" value="NZ_BQXO01000003.1"/>
</dbReference>
<feature type="transmembrane region" description="Helical" evidence="1">
    <location>
        <begin position="152"/>
        <end position="172"/>
    </location>
</feature>
<name>A0ABQ5JNW7_9LACO</name>
<dbReference type="EMBL" id="BQXO01000003">
    <property type="protein sequence ID" value="GKT05920.1"/>
    <property type="molecule type" value="Genomic_DNA"/>
</dbReference>
<feature type="transmembrane region" description="Helical" evidence="1">
    <location>
        <begin position="179"/>
        <end position="200"/>
    </location>
</feature>
<feature type="transmembrane region" description="Helical" evidence="1">
    <location>
        <begin position="20"/>
        <end position="40"/>
    </location>
</feature>
<feature type="transmembrane region" description="Helical" evidence="1">
    <location>
        <begin position="234"/>
        <end position="251"/>
    </location>
</feature>
<accession>A0ABQ5JNW7</accession>
<feature type="transmembrane region" description="Helical" evidence="1">
    <location>
        <begin position="92"/>
        <end position="112"/>
    </location>
</feature>
<reference evidence="2 3" key="1">
    <citation type="submission" date="2022-03" db="EMBL/GenBank/DDBJ databases">
        <title>Draft genome sequence of Furfurilactobacillus curtus JCM 31185.</title>
        <authorList>
            <person name="Suzuki S."/>
            <person name="Endo A."/>
            <person name="Kajikawa A."/>
        </authorList>
    </citation>
    <scope>NUCLEOTIDE SEQUENCE [LARGE SCALE GENOMIC DNA]</scope>
    <source>
        <strain evidence="2 3">JCM 31185</strain>
    </source>
</reference>
<keyword evidence="3" id="KW-1185">Reference proteome</keyword>
<comment type="caution">
    <text evidence="2">The sequence shown here is derived from an EMBL/GenBank/DDBJ whole genome shotgun (WGS) entry which is preliminary data.</text>
</comment>
<keyword evidence="1" id="KW-0812">Transmembrane</keyword>
<keyword evidence="1" id="KW-0472">Membrane</keyword>
<organism evidence="2 3">
    <name type="scientific">Furfurilactobacillus curtus</name>
    <dbReference type="NCBI Taxonomy" id="1746200"/>
    <lineage>
        <taxon>Bacteria</taxon>
        <taxon>Bacillati</taxon>
        <taxon>Bacillota</taxon>
        <taxon>Bacilli</taxon>
        <taxon>Lactobacillales</taxon>
        <taxon>Lactobacillaceae</taxon>
        <taxon>Furfurilactobacillus</taxon>
    </lineage>
</organism>
<sequence length="260" mass="29010">MKFKPVYQYRLRHDASLLGYAYLGIFAGIWWLPTLLSLLLTGRQSALAPSQYLASLFPQFAMQILFFIASGMVYRGFTVLIQNGITRRTYWWAKLASLLTYAGLVSVLNVLYRLTIAQPLGLKTYQAYGRLEFGSFTAHGVSDIWWFWGRDLSTLVLLIAAGMMAGAILALLNWRWKVVTLIAVPCAGAGLIAITLASVGNTSNAFYNSWAGALLRLMYGFDGHFRYHAPGNSIVTSLILTLICLLISYAFNRLLAIRRS</sequence>
<evidence type="ECO:0000313" key="3">
    <source>
        <dbReference type="Proteomes" id="UP001628078"/>
    </source>
</evidence>
<keyword evidence="1" id="KW-1133">Transmembrane helix</keyword>
<feature type="transmembrane region" description="Helical" evidence="1">
    <location>
        <begin position="60"/>
        <end position="80"/>
    </location>
</feature>
<gene>
    <name evidence="2" type="ORF">JCM31185_12080</name>
</gene>
<evidence type="ECO:0000313" key="2">
    <source>
        <dbReference type="EMBL" id="GKT05920.1"/>
    </source>
</evidence>
<dbReference type="Proteomes" id="UP001628078">
    <property type="component" value="Unassembled WGS sequence"/>
</dbReference>
<evidence type="ECO:0000256" key="1">
    <source>
        <dbReference type="SAM" id="Phobius"/>
    </source>
</evidence>